<name>A0A438HXC6_VITVI</name>
<gene>
    <name evidence="5" type="ORF">CK203_040227</name>
    <name evidence="4" type="ORF">CK203_094447</name>
</gene>
<keyword evidence="2" id="KW-0067">ATP-binding</keyword>
<feature type="coiled-coil region" evidence="3">
    <location>
        <begin position="56"/>
        <end position="83"/>
    </location>
</feature>
<dbReference type="Gene3D" id="1.10.287.380">
    <property type="entry name" value="Valyl-tRNA synthetase, C-terminal domain"/>
    <property type="match status" value="1"/>
</dbReference>
<dbReference type="AlphaFoldDB" id="A0A438HXC6"/>
<dbReference type="InterPro" id="IPR010978">
    <property type="entry name" value="tRNA-bd_arm"/>
</dbReference>
<evidence type="ECO:0000256" key="2">
    <source>
        <dbReference type="ARBA" id="ARBA00022840"/>
    </source>
</evidence>
<keyword evidence="1" id="KW-0547">Nucleotide-binding</keyword>
<evidence type="ECO:0000313" key="4">
    <source>
        <dbReference type="EMBL" id="RVW23826.1"/>
    </source>
</evidence>
<sequence>MTDHFMVPSHIMAVIKCTNTRHLTPHGCNRIHKNNIPLTSLFCPGQFVEKAPDEIVSGVREKAAEAEEKITLTKNRLAFLKSTAVVAK</sequence>
<evidence type="ECO:0000313" key="6">
    <source>
        <dbReference type="Proteomes" id="UP000288805"/>
    </source>
</evidence>
<evidence type="ECO:0000313" key="5">
    <source>
        <dbReference type="EMBL" id="RVW89095.1"/>
    </source>
</evidence>
<dbReference type="EMBL" id="QGNW01000167">
    <property type="protein sequence ID" value="RVW89095.1"/>
    <property type="molecule type" value="Genomic_DNA"/>
</dbReference>
<dbReference type="SUPFAM" id="SSF46589">
    <property type="entry name" value="tRNA-binding arm"/>
    <property type="match status" value="1"/>
</dbReference>
<keyword evidence="3" id="KW-0175">Coiled coil</keyword>
<dbReference type="InterPro" id="IPR037118">
    <property type="entry name" value="Val-tRNA_synth_C_sf"/>
</dbReference>
<reference evidence="5 6" key="1">
    <citation type="journal article" date="2018" name="PLoS Genet.">
        <title>Population sequencing reveals clonal diversity and ancestral inbreeding in the grapevine cultivar Chardonnay.</title>
        <authorList>
            <person name="Roach M.J."/>
            <person name="Johnson D.L."/>
            <person name="Bohlmann J."/>
            <person name="van Vuuren H.J."/>
            <person name="Jones S.J."/>
            <person name="Pretorius I.S."/>
            <person name="Schmidt S.A."/>
            <person name="Borneman A.R."/>
        </authorList>
    </citation>
    <scope>NUCLEOTIDE SEQUENCE [LARGE SCALE GENOMIC DNA]</scope>
    <source>
        <strain evidence="6">cv. Chardonnay</strain>
        <strain evidence="5">I10V1</strain>
        <tissue evidence="5">Leaf</tissue>
    </source>
</reference>
<protein>
    <submittedName>
        <fullName evidence="5">Uncharacterized protein</fullName>
    </submittedName>
</protein>
<dbReference type="Proteomes" id="UP000288805">
    <property type="component" value="Unassembled WGS sequence"/>
</dbReference>
<evidence type="ECO:0000256" key="1">
    <source>
        <dbReference type="ARBA" id="ARBA00022741"/>
    </source>
</evidence>
<proteinExistence type="predicted"/>
<organism evidence="5 6">
    <name type="scientific">Vitis vinifera</name>
    <name type="common">Grape</name>
    <dbReference type="NCBI Taxonomy" id="29760"/>
    <lineage>
        <taxon>Eukaryota</taxon>
        <taxon>Viridiplantae</taxon>
        <taxon>Streptophyta</taxon>
        <taxon>Embryophyta</taxon>
        <taxon>Tracheophyta</taxon>
        <taxon>Spermatophyta</taxon>
        <taxon>Magnoliopsida</taxon>
        <taxon>eudicotyledons</taxon>
        <taxon>Gunneridae</taxon>
        <taxon>Pentapetalae</taxon>
        <taxon>rosids</taxon>
        <taxon>Vitales</taxon>
        <taxon>Vitaceae</taxon>
        <taxon>Viteae</taxon>
        <taxon>Vitis</taxon>
    </lineage>
</organism>
<dbReference type="GO" id="GO:0005524">
    <property type="term" value="F:ATP binding"/>
    <property type="evidence" value="ECO:0007669"/>
    <property type="project" value="UniProtKB-KW"/>
</dbReference>
<comment type="caution">
    <text evidence="5">The sequence shown here is derived from an EMBL/GenBank/DDBJ whole genome shotgun (WGS) entry which is preliminary data.</text>
</comment>
<evidence type="ECO:0000256" key="3">
    <source>
        <dbReference type="SAM" id="Coils"/>
    </source>
</evidence>
<accession>A0A438HXC6</accession>
<dbReference type="EMBL" id="QGNW01002185">
    <property type="protein sequence ID" value="RVW23826.1"/>
    <property type="molecule type" value="Genomic_DNA"/>
</dbReference>